<evidence type="ECO:0000256" key="5">
    <source>
        <dbReference type="ARBA" id="ARBA00023136"/>
    </source>
</evidence>
<name>A0A5E8B4M2_9ASCO</name>
<dbReference type="InterPro" id="IPR002528">
    <property type="entry name" value="MATE_fam"/>
</dbReference>
<feature type="transmembrane region" description="Helical" evidence="7">
    <location>
        <begin position="289"/>
        <end position="306"/>
    </location>
</feature>
<keyword evidence="5 7" id="KW-0472">Membrane</keyword>
<dbReference type="InterPro" id="IPR045069">
    <property type="entry name" value="MATE_euk"/>
</dbReference>
<dbReference type="PANTHER" id="PTHR11206">
    <property type="entry name" value="MULTIDRUG RESISTANCE PROTEIN"/>
    <property type="match status" value="1"/>
</dbReference>
<feature type="transmembrane region" description="Helical" evidence="7">
    <location>
        <begin position="395"/>
        <end position="420"/>
    </location>
</feature>
<protein>
    <recommendedName>
        <fullName evidence="10">MATE efflux family protein</fullName>
    </recommendedName>
</protein>
<evidence type="ECO:0000256" key="6">
    <source>
        <dbReference type="SAM" id="MobiDB-lite"/>
    </source>
</evidence>
<evidence type="ECO:0000313" key="9">
    <source>
        <dbReference type="Proteomes" id="UP000398389"/>
    </source>
</evidence>
<evidence type="ECO:0000256" key="2">
    <source>
        <dbReference type="ARBA" id="ARBA00010199"/>
    </source>
</evidence>
<keyword evidence="9" id="KW-1185">Reference proteome</keyword>
<keyword evidence="4 7" id="KW-1133">Transmembrane helix</keyword>
<feature type="transmembrane region" description="Helical" evidence="7">
    <location>
        <begin position="248"/>
        <end position="269"/>
    </location>
</feature>
<proteinExistence type="inferred from homology"/>
<evidence type="ECO:0000256" key="1">
    <source>
        <dbReference type="ARBA" id="ARBA00004141"/>
    </source>
</evidence>
<feature type="transmembrane region" description="Helical" evidence="7">
    <location>
        <begin position="474"/>
        <end position="497"/>
    </location>
</feature>
<gene>
    <name evidence="8" type="ORF">SAPINGB_P001224</name>
</gene>
<organism evidence="8 9">
    <name type="scientific">Magnusiomyces paraingens</name>
    <dbReference type="NCBI Taxonomy" id="2606893"/>
    <lineage>
        <taxon>Eukaryota</taxon>
        <taxon>Fungi</taxon>
        <taxon>Dikarya</taxon>
        <taxon>Ascomycota</taxon>
        <taxon>Saccharomycotina</taxon>
        <taxon>Dipodascomycetes</taxon>
        <taxon>Dipodascales</taxon>
        <taxon>Dipodascaceae</taxon>
        <taxon>Magnusiomyces</taxon>
    </lineage>
</organism>
<comment type="similarity">
    <text evidence="2">Belongs to the multi antimicrobial extrusion (MATE) (TC 2.A.66.1) family.</text>
</comment>
<comment type="subcellular location">
    <subcellularLocation>
        <location evidence="1">Membrane</location>
        <topology evidence="1">Multi-pass membrane protein</topology>
    </subcellularLocation>
</comment>
<keyword evidence="3 7" id="KW-0812">Transmembrane</keyword>
<evidence type="ECO:0008006" key="10">
    <source>
        <dbReference type="Google" id="ProtNLM"/>
    </source>
</evidence>
<evidence type="ECO:0000313" key="8">
    <source>
        <dbReference type="EMBL" id="VVT46459.1"/>
    </source>
</evidence>
<reference evidence="8 9" key="1">
    <citation type="submission" date="2019-09" db="EMBL/GenBank/DDBJ databases">
        <authorList>
            <person name="Brejova B."/>
        </authorList>
    </citation>
    <scope>NUCLEOTIDE SEQUENCE [LARGE SCALE GENOMIC DNA]</scope>
</reference>
<feature type="transmembrane region" description="Helical" evidence="7">
    <location>
        <begin position="550"/>
        <end position="567"/>
    </location>
</feature>
<evidence type="ECO:0000256" key="7">
    <source>
        <dbReference type="SAM" id="Phobius"/>
    </source>
</evidence>
<feature type="transmembrane region" description="Helical" evidence="7">
    <location>
        <begin position="318"/>
        <end position="336"/>
    </location>
</feature>
<feature type="compositionally biased region" description="Polar residues" evidence="6">
    <location>
        <begin position="116"/>
        <end position="132"/>
    </location>
</feature>
<dbReference type="OrthoDB" id="2126698at2759"/>
<dbReference type="GO" id="GO:1990961">
    <property type="term" value="P:xenobiotic detoxification by transmembrane export across the plasma membrane"/>
    <property type="evidence" value="ECO:0007669"/>
    <property type="project" value="InterPro"/>
</dbReference>
<sequence>MSPIPIANPKKPINVPHSRHAFSQTPNNAHIVYGSVGRSAFGDPLHLSPVLSPPSNLEEDTFIVNPRQAQLLAQEEEEILNHSNQWQKPTQLIHQSASSETLISQDTEAAHLISQQASSSYGTVDSPQTQFSDNDEQDPETAQVMAISKAWDEAVNEGRAETSYAMEIRYIILNSCPLVITFLLQYSLTVASIFSVGHLGKTQLAAVSLASMTANITGFAMIQGLATCLDTLCAQAYGAENYSLVGEYFQKCTLMVMACFAPVSILWLYAEPLIRFLVTHDDPALAPLATSYLRIVLIGVPGYIAFECGKRFVQAQGIYFAATFVLFICAPINAFLNYHLVWSSVVGLGFIGAPLAVAITQWLMAILLFLYVRYVDGLKCWGGLSRNVFKNWGTMFRLAIPGVIMIEAEFLAFEVLTFAASRLGTTALAAQSVLATTSSLLYQVPFAMSIVASNRIANFLGAALPQNARIAKNVALIAAVVFGTIDSIILYVLRFHVGTAFSSDSDVVALVAKSLTVLVYCTTVDAPGAVLGGVLRGFGRQAIGGYLNLFFYYAVAMPLGLVLAFYYDYSLKGLWGGIFVAIFSIDISEFIYVQQVDWQALVDEARSRQTLERIVP</sequence>
<dbReference type="GO" id="GO:0016020">
    <property type="term" value="C:membrane"/>
    <property type="evidence" value="ECO:0007669"/>
    <property type="project" value="UniProtKB-SubCell"/>
</dbReference>
<dbReference type="GeneID" id="43580047"/>
<feature type="transmembrane region" description="Helical" evidence="7">
    <location>
        <begin position="171"/>
        <end position="196"/>
    </location>
</feature>
<dbReference type="NCBIfam" id="TIGR00797">
    <property type="entry name" value="matE"/>
    <property type="match status" value="1"/>
</dbReference>
<dbReference type="GO" id="GO:0042910">
    <property type="term" value="F:xenobiotic transmembrane transporter activity"/>
    <property type="evidence" value="ECO:0007669"/>
    <property type="project" value="InterPro"/>
</dbReference>
<accession>A0A5E8B4M2</accession>
<dbReference type="RefSeq" id="XP_031851838.1">
    <property type="nucleotide sequence ID" value="XM_031995947.1"/>
</dbReference>
<feature type="transmembrane region" description="Helical" evidence="7">
    <location>
        <begin position="573"/>
        <end position="593"/>
    </location>
</feature>
<dbReference type="CDD" id="cd13132">
    <property type="entry name" value="MATE_eukaryotic"/>
    <property type="match status" value="1"/>
</dbReference>
<dbReference type="Proteomes" id="UP000398389">
    <property type="component" value="Unassembled WGS sequence"/>
</dbReference>
<feature type="transmembrane region" description="Helical" evidence="7">
    <location>
        <begin position="440"/>
        <end position="462"/>
    </location>
</feature>
<dbReference type="AlphaFoldDB" id="A0A5E8B4M2"/>
<dbReference type="EMBL" id="CABVLU010000001">
    <property type="protein sequence ID" value="VVT46459.1"/>
    <property type="molecule type" value="Genomic_DNA"/>
</dbReference>
<evidence type="ECO:0000256" key="3">
    <source>
        <dbReference type="ARBA" id="ARBA00022692"/>
    </source>
</evidence>
<feature type="transmembrane region" description="Helical" evidence="7">
    <location>
        <begin position="517"/>
        <end position="538"/>
    </location>
</feature>
<evidence type="ECO:0000256" key="4">
    <source>
        <dbReference type="ARBA" id="ARBA00022989"/>
    </source>
</evidence>
<feature type="region of interest" description="Disordered" evidence="6">
    <location>
        <begin position="116"/>
        <end position="139"/>
    </location>
</feature>
<dbReference type="Pfam" id="PF01554">
    <property type="entry name" value="MatE"/>
    <property type="match status" value="2"/>
</dbReference>
<feature type="transmembrane region" description="Helical" evidence="7">
    <location>
        <begin position="348"/>
        <end position="374"/>
    </location>
</feature>
<dbReference type="GO" id="GO:0015297">
    <property type="term" value="F:antiporter activity"/>
    <property type="evidence" value="ECO:0007669"/>
    <property type="project" value="InterPro"/>
</dbReference>